<accession>A0ABR7G6H9</accession>
<dbReference type="Pfam" id="PF01420">
    <property type="entry name" value="Methylase_S"/>
    <property type="match status" value="2"/>
</dbReference>
<dbReference type="InterPro" id="IPR044946">
    <property type="entry name" value="Restrct_endonuc_typeI_TRD_sf"/>
</dbReference>
<dbReference type="SUPFAM" id="SSF116734">
    <property type="entry name" value="DNA methylase specificity domain"/>
    <property type="match status" value="2"/>
</dbReference>
<dbReference type="EMBL" id="JACOPE010000001">
    <property type="protein sequence ID" value="MBC5683040.1"/>
    <property type="molecule type" value="Genomic_DNA"/>
</dbReference>
<protein>
    <submittedName>
        <fullName evidence="5">Restriction endonuclease subunit S</fullName>
    </submittedName>
</protein>
<dbReference type="InterPro" id="IPR000055">
    <property type="entry name" value="Restrct_endonuc_typeI_TRD"/>
</dbReference>
<evidence type="ECO:0000313" key="5">
    <source>
        <dbReference type="EMBL" id="MBC5683040.1"/>
    </source>
</evidence>
<dbReference type="RefSeq" id="WP_186864799.1">
    <property type="nucleotide sequence ID" value="NZ_JACOPE010000001.1"/>
</dbReference>
<comment type="similarity">
    <text evidence="1">Belongs to the type-I restriction system S methylase family.</text>
</comment>
<keyword evidence="2" id="KW-0680">Restriction system</keyword>
<dbReference type="Proteomes" id="UP000631576">
    <property type="component" value="Unassembled WGS sequence"/>
</dbReference>
<feature type="domain" description="Type I restriction modification DNA specificity" evidence="4">
    <location>
        <begin position="195"/>
        <end position="366"/>
    </location>
</feature>
<gene>
    <name evidence="5" type="ORF">H8S40_05560</name>
</gene>
<keyword evidence="3" id="KW-0238">DNA-binding</keyword>
<dbReference type="PANTHER" id="PTHR30408:SF12">
    <property type="entry name" value="TYPE I RESTRICTION ENZYME MJAVIII SPECIFICITY SUBUNIT"/>
    <property type="match status" value="1"/>
</dbReference>
<evidence type="ECO:0000259" key="4">
    <source>
        <dbReference type="Pfam" id="PF01420"/>
    </source>
</evidence>
<dbReference type="InterPro" id="IPR052021">
    <property type="entry name" value="Type-I_RS_S_subunit"/>
</dbReference>
<evidence type="ECO:0000256" key="2">
    <source>
        <dbReference type="ARBA" id="ARBA00022747"/>
    </source>
</evidence>
<dbReference type="PANTHER" id="PTHR30408">
    <property type="entry name" value="TYPE-1 RESTRICTION ENZYME ECOKI SPECIFICITY PROTEIN"/>
    <property type="match status" value="1"/>
</dbReference>
<evidence type="ECO:0000313" key="6">
    <source>
        <dbReference type="Proteomes" id="UP000631576"/>
    </source>
</evidence>
<reference evidence="5 6" key="1">
    <citation type="submission" date="2020-08" db="EMBL/GenBank/DDBJ databases">
        <title>Genome public.</title>
        <authorList>
            <person name="Liu C."/>
            <person name="Sun Q."/>
        </authorList>
    </citation>
    <scope>NUCLEOTIDE SEQUENCE [LARGE SCALE GENOMIC DNA]</scope>
    <source>
        <strain evidence="5 6">NSJ-13</strain>
    </source>
</reference>
<sequence length="387" mass="43794">MEVMMKELGEIITGNTPSKKTEAFWSSEDICFIKPDIIADDGINEIVDSNEYISEDARKKARVVGKNSIFITCIGSIGKIGIASDGEYAFNQQINAIIPNNRVQPKYLAYNLLFNKPRLVAIANAPVVPIINKSQFGEFAVNIETDIDRQCEIVDVLDKLTQIIQQRNKEISALDELIKARFVEMFGTLHDNENGFEVVTIEDVCSLIKDGTHQTPQYTENKEEGFKFLSSKDVMSQKIDWTDIKYIPAELHEKLYATIKPQRNDILMSKNGVNYGVAAVNDTDEIFDIYVSLALLRPKEEIDPVFLRCVINNPETKRQFDSSIKGIGVPNLHLGEIRKTKIFLPPIELQKEFVLFAEQITKSKVAAQKALDETKLLFDSLMQQYFG</sequence>
<organism evidence="5 6">
    <name type="scientific">Ruminococcus hominis</name>
    <dbReference type="NCBI Taxonomy" id="2763065"/>
    <lineage>
        <taxon>Bacteria</taxon>
        <taxon>Bacillati</taxon>
        <taxon>Bacillota</taxon>
        <taxon>Clostridia</taxon>
        <taxon>Eubacteriales</taxon>
        <taxon>Oscillospiraceae</taxon>
        <taxon>Ruminococcus</taxon>
    </lineage>
</organism>
<keyword evidence="6" id="KW-1185">Reference proteome</keyword>
<name>A0ABR7G6H9_9FIRM</name>
<evidence type="ECO:0000256" key="3">
    <source>
        <dbReference type="ARBA" id="ARBA00023125"/>
    </source>
</evidence>
<comment type="caution">
    <text evidence="5">The sequence shown here is derived from an EMBL/GenBank/DDBJ whole genome shotgun (WGS) entry which is preliminary data.</text>
</comment>
<dbReference type="CDD" id="cd17293">
    <property type="entry name" value="RMtype1_S_Ppo21ORF8840P_TRD1-CR1_like"/>
    <property type="match status" value="1"/>
</dbReference>
<feature type="domain" description="Type I restriction modification DNA specificity" evidence="4">
    <location>
        <begin position="3"/>
        <end position="171"/>
    </location>
</feature>
<proteinExistence type="inferred from homology"/>
<keyword evidence="5" id="KW-0255">Endonuclease</keyword>
<dbReference type="GO" id="GO:0004519">
    <property type="term" value="F:endonuclease activity"/>
    <property type="evidence" value="ECO:0007669"/>
    <property type="project" value="UniProtKB-KW"/>
</dbReference>
<keyword evidence="5" id="KW-0378">Hydrolase</keyword>
<keyword evidence="5" id="KW-0540">Nuclease</keyword>
<dbReference type="Gene3D" id="3.90.220.20">
    <property type="entry name" value="DNA methylase specificity domains"/>
    <property type="match status" value="2"/>
</dbReference>
<evidence type="ECO:0000256" key="1">
    <source>
        <dbReference type="ARBA" id="ARBA00010923"/>
    </source>
</evidence>